<dbReference type="GO" id="GO:0005737">
    <property type="term" value="C:cytoplasm"/>
    <property type="evidence" value="ECO:0007669"/>
    <property type="project" value="TreeGrafter"/>
</dbReference>
<dbReference type="InterPro" id="IPR036388">
    <property type="entry name" value="WH-like_DNA-bd_sf"/>
</dbReference>
<evidence type="ECO:0000256" key="1">
    <source>
        <dbReference type="ARBA" id="ARBA00022741"/>
    </source>
</evidence>
<dbReference type="Gene3D" id="1.25.40.10">
    <property type="entry name" value="Tetratricopeptide repeat domain"/>
    <property type="match status" value="1"/>
</dbReference>
<keyword evidence="2" id="KW-0067">ATP-binding</keyword>
<proteinExistence type="predicted"/>
<dbReference type="InterPro" id="IPR016032">
    <property type="entry name" value="Sig_transdc_resp-reg_C-effctor"/>
</dbReference>
<reference evidence="4" key="2">
    <citation type="submission" date="2020-09" db="EMBL/GenBank/DDBJ databases">
        <authorList>
            <person name="Sun Q."/>
            <person name="Zhou Y."/>
        </authorList>
    </citation>
    <scope>NUCLEOTIDE SEQUENCE</scope>
    <source>
        <strain evidence="4">CGMCC 1.10998</strain>
    </source>
</reference>
<dbReference type="SUPFAM" id="SSF46894">
    <property type="entry name" value="C-terminal effector domain of the bipartite response regulators"/>
    <property type="match status" value="1"/>
</dbReference>
<feature type="domain" description="HTH luxR-type" evidence="3">
    <location>
        <begin position="812"/>
        <end position="877"/>
    </location>
</feature>
<dbReference type="RefSeq" id="WP_188565939.1">
    <property type="nucleotide sequence ID" value="NZ_BMED01000002.1"/>
</dbReference>
<dbReference type="GO" id="GO:0006355">
    <property type="term" value="P:regulation of DNA-templated transcription"/>
    <property type="evidence" value="ECO:0007669"/>
    <property type="project" value="InterPro"/>
</dbReference>
<dbReference type="Gene3D" id="3.40.50.300">
    <property type="entry name" value="P-loop containing nucleotide triphosphate hydrolases"/>
    <property type="match status" value="1"/>
</dbReference>
<dbReference type="Gene3D" id="1.10.10.10">
    <property type="entry name" value="Winged helix-like DNA-binding domain superfamily/Winged helix DNA-binding domain"/>
    <property type="match status" value="1"/>
</dbReference>
<accession>A0A916UGJ6</accession>
<dbReference type="EMBL" id="BMED01000002">
    <property type="protein sequence ID" value="GGC72968.1"/>
    <property type="molecule type" value="Genomic_DNA"/>
</dbReference>
<dbReference type="GO" id="GO:0003677">
    <property type="term" value="F:DNA binding"/>
    <property type="evidence" value="ECO:0007669"/>
    <property type="project" value="InterPro"/>
</dbReference>
<comment type="caution">
    <text evidence="4">The sequence shown here is derived from an EMBL/GenBank/DDBJ whole genome shotgun (WGS) entry which is preliminary data.</text>
</comment>
<dbReference type="SUPFAM" id="SSF48452">
    <property type="entry name" value="TPR-like"/>
    <property type="match status" value="1"/>
</dbReference>
<sequence>MLIERDFPMEKLLKSAAGLAAGRGELVFILGEAGIGKTSLLNEFTARLGRDCLILKGASEALFTARPLGPLRDMAQDMGDELISLLEEQIDSARLFPKILDHLKQAPRAIVMIFEDVHWADEATLDLLKYLGRRLASVPALLIATVRTDELSSDHAIWQVIGDIPSHLVARIMLQPLSPQAVDEMTKAAGKDSAGLHLVTGGNPFFVTELLGGQALSEGGIPASIREAVWARVSRLGGSEQQLLEMISVIPGSVEQWLFNMLAGSEAGILLDTCLNRGILIEDEHGHIQFRHELARQAVLERLSVSRRRALHARVLLALETYAASGGKPELTRQAHHAAEAEDIARLLDFAPRAASEAARLGAHKQAAALLARALKFVSHVSAPVAAQFYEDWAYEQGLSSIDDAVIHARGKALELWRSLGRTDKTGLNLRWLSRLHWYRGESELANRYSMEAVAELEGLPTSAGLAMAYSLRSQHYMLQDCPEDAISWGQRAITLAQELGDVETQVHALNNVGTAMLFSGREEGKPMLERSLELALQHDFHEHAARVYTNFSEYAVIFKQFDLADRLLEEGIAFDESHDLDAWTYYLVGWQAQLRMEQGNFRDAEAITRRVLSLEKLSLVMRLPALTVLGRVRARIGEPDGLNYLQEALDGASATGEIQRIVPVRLALAEAAWLAQDEAACRNWLESLAQFDLSGLDPWHKGEILAWHRRTGLLFPALATNHSVPAVMQAELAGDFLAAADIWLTLGLPFEAALALLHVDGERAEESSIQAATLFSQIGARTGVLLARKRAMELGVGHRVPKAKRGPYSVARQHPLGLTQREELVLSLIVEGLSNAEIARRLSRSSRTVEHHVSTLFNKIGASSRLDILARVSKQPDLYFYPPAGHR</sequence>
<dbReference type="PRINTS" id="PR00038">
    <property type="entry name" value="HTHLUXR"/>
</dbReference>
<dbReference type="Proteomes" id="UP000637423">
    <property type="component" value="Unassembled WGS sequence"/>
</dbReference>
<evidence type="ECO:0000256" key="2">
    <source>
        <dbReference type="ARBA" id="ARBA00022840"/>
    </source>
</evidence>
<dbReference type="GO" id="GO:0005524">
    <property type="term" value="F:ATP binding"/>
    <property type="evidence" value="ECO:0007669"/>
    <property type="project" value="UniProtKB-KW"/>
</dbReference>
<dbReference type="AlphaFoldDB" id="A0A916UGJ6"/>
<dbReference type="SUPFAM" id="SSF52540">
    <property type="entry name" value="P-loop containing nucleoside triphosphate hydrolases"/>
    <property type="match status" value="1"/>
</dbReference>
<dbReference type="PROSITE" id="PS50043">
    <property type="entry name" value="HTH_LUXR_2"/>
    <property type="match status" value="1"/>
</dbReference>
<protein>
    <submittedName>
        <fullName evidence="4">LuxR family transcriptional regulator</fullName>
    </submittedName>
</protein>
<organism evidence="4 5">
    <name type="scientific">Undibacterium terreum</name>
    <dbReference type="NCBI Taxonomy" id="1224302"/>
    <lineage>
        <taxon>Bacteria</taxon>
        <taxon>Pseudomonadati</taxon>
        <taxon>Pseudomonadota</taxon>
        <taxon>Betaproteobacteria</taxon>
        <taxon>Burkholderiales</taxon>
        <taxon>Oxalobacteraceae</taxon>
        <taxon>Undibacterium</taxon>
    </lineage>
</organism>
<dbReference type="GO" id="GO:0004016">
    <property type="term" value="F:adenylate cyclase activity"/>
    <property type="evidence" value="ECO:0007669"/>
    <property type="project" value="TreeGrafter"/>
</dbReference>
<reference evidence="4" key="1">
    <citation type="journal article" date="2014" name="Int. J. Syst. Evol. Microbiol.">
        <title>Complete genome sequence of Corynebacterium casei LMG S-19264T (=DSM 44701T), isolated from a smear-ripened cheese.</title>
        <authorList>
            <consortium name="US DOE Joint Genome Institute (JGI-PGF)"/>
            <person name="Walter F."/>
            <person name="Albersmeier A."/>
            <person name="Kalinowski J."/>
            <person name="Ruckert C."/>
        </authorList>
    </citation>
    <scope>NUCLEOTIDE SEQUENCE</scope>
    <source>
        <strain evidence="4">CGMCC 1.10998</strain>
    </source>
</reference>
<gene>
    <name evidence="4" type="ORF">GCM10011396_20180</name>
</gene>
<dbReference type="InterPro" id="IPR041664">
    <property type="entry name" value="AAA_16"/>
</dbReference>
<dbReference type="InterPro" id="IPR011990">
    <property type="entry name" value="TPR-like_helical_dom_sf"/>
</dbReference>
<dbReference type="PANTHER" id="PTHR16305">
    <property type="entry name" value="TESTICULAR SOLUBLE ADENYLYL CYCLASE"/>
    <property type="match status" value="1"/>
</dbReference>
<dbReference type="PANTHER" id="PTHR16305:SF35">
    <property type="entry name" value="TRANSCRIPTIONAL ACTIVATOR DOMAIN"/>
    <property type="match status" value="1"/>
</dbReference>
<name>A0A916UGJ6_9BURK</name>
<keyword evidence="1" id="KW-0547">Nucleotide-binding</keyword>
<evidence type="ECO:0000259" key="3">
    <source>
        <dbReference type="PROSITE" id="PS50043"/>
    </source>
</evidence>
<dbReference type="CDD" id="cd06170">
    <property type="entry name" value="LuxR_C_like"/>
    <property type="match status" value="1"/>
</dbReference>
<keyword evidence="5" id="KW-1185">Reference proteome</keyword>
<evidence type="ECO:0000313" key="4">
    <source>
        <dbReference type="EMBL" id="GGC72968.1"/>
    </source>
</evidence>
<dbReference type="InterPro" id="IPR000792">
    <property type="entry name" value="Tscrpt_reg_LuxR_C"/>
</dbReference>
<dbReference type="Pfam" id="PF00196">
    <property type="entry name" value="GerE"/>
    <property type="match status" value="1"/>
</dbReference>
<dbReference type="Pfam" id="PF13191">
    <property type="entry name" value="AAA_16"/>
    <property type="match status" value="1"/>
</dbReference>
<dbReference type="SMART" id="SM00421">
    <property type="entry name" value="HTH_LUXR"/>
    <property type="match status" value="1"/>
</dbReference>
<dbReference type="InterPro" id="IPR027417">
    <property type="entry name" value="P-loop_NTPase"/>
</dbReference>
<evidence type="ECO:0000313" key="5">
    <source>
        <dbReference type="Proteomes" id="UP000637423"/>
    </source>
</evidence>